<evidence type="ECO:0000313" key="3">
    <source>
        <dbReference type="EMBL" id="MDV5823430.1"/>
    </source>
</evidence>
<dbReference type="InterPro" id="IPR003115">
    <property type="entry name" value="ParB_N"/>
</dbReference>
<dbReference type="SUPFAM" id="SSF110849">
    <property type="entry name" value="ParB/Sulfiredoxin"/>
    <property type="match status" value="1"/>
</dbReference>
<name>A0ABU3ZV92_9SPHN</name>
<evidence type="ECO:0000259" key="2">
    <source>
        <dbReference type="SMART" id="SM00470"/>
    </source>
</evidence>
<dbReference type="InterPro" id="IPR036086">
    <property type="entry name" value="ParB/Sulfiredoxin_sf"/>
</dbReference>
<evidence type="ECO:0000313" key="4">
    <source>
        <dbReference type="Proteomes" id="UP001185984"/>
    </source>
</evidence>
<reference evidence="4" key="1">
    <citation type="journal article" date="2022" name="J Environ Chem Eng">
        <title>Biodegradation of petroleum oil using a constructed nonpathogenic and heavy metal-tolerant bacterial consortium isolated from marine sponges.</title>
        <authorList>
            <person name="Dechsakulwatana C."/>
            <person name="Rungsihiranrut A."/>
            <person name="Muangchinda C."/>
            <person name="Ningthoujam R."/>
            <person name="Klankeo P."/>
            <person name="Pinyakong O."/>
        </authorList>
    </citation>
    <scope>NUCLEOTIDE SEQUENCE [LARGE SCALE GENOMIC DNA]</scope>
    <source>
        <strain evidence="4">MO2-4</strain>
    </source>
</reference>
<gene>
    <name evidence="3" type="ORF">O0R41_07455</name>
</gene>
<dbReference type="Pfam" id="PF02195">
    <property type="entry name" value="ParB_N"/>
    <property type="match status" value="1"/>
</dbReference>
<feature type="domain" description="ParB-like N-terminal" evidence="2">
    <location>
        <begin position="4"/>
        <end position="116"/>
    </location>
</feature>
<accession>A0ABU3ZV92</accession>
<dbReference type="EMBL" id="JAPTHD010000002">
    <property type="protein sequence ID" value="MDV5823430.1"/>
    <property type="molecule type" value="Genomic_DNA"/>
</dbReference>
<dbReference type="PANTHER" id="PTHR33375:SF7">
    <property type="entry name" value="CHROMOSOME 2-PARTITIONING PROTEIN PARB-RELATED"/>
    <property type="match status" value="1"/>
</dbReference>
<protein>
    <submittedName>
        <fullName evidence="3">ParB/RepB/Spo0J family partition protein</fullName>
    </submittedName>
</protein>
<feature type="compositionally biased region" description="Basic and acidic residues" evidence="1">
    <location>
        <begin position="597"/>
        <end position="613"/>
    </location>
</feature>
<evidence type="ECO:0000256" key="1">
    <source>
        <dbReference type="SAM" id="MobiDB-lite"/>
    </source>
</evidence>
<comment type="caution">
    <text evidence="3">The sequence shown here is derived from an EMBL/GenBank/DDBJ whole genome shotgun (WGS) entry which is preliminary data.</text>
</comment>
<dbReference type="PANTHER" id="PTHR33375">
    <property type="entry name" value="CHROMOSOME-PARTITIONING PROTEIN PARB-RELATED"/>
    <property type="match status" value="1"/>
</dbReference>
<dbReference type="InterPro" id="IPR050336">
    <property type="entry name" value="Chromosome_partition/occlusion"/>
</dbReference>
<dbReference type="RefSeq" id="WP_317516411.1">
    <property type="nucleotide sequence ID" value="NZ_JAPTHD010000002.1"/>
</dbReference>
<proteinExistence type="predicted"/>
<dbReference type="Proteomes" id="UP001185984">
    <property type="component" value="Unassembled WGS sequence"/>
</dbReference>
<dbReference type="SUPFAM" id="SSF109709">
    <property type="entry name" value="KorB DNA-binding domain-like"/>
    <property type="match status" value="1"/>
</dbReference>
<organism evidence="3 4">
    <name type="scientific">Sphingobium naphthae</name>
    <dbReference type="NCBI Taxonomy" id="1886786"/>
    <lineage>
        <taxon>Bacteria</taxon>
        <taxon>Pseudomonadati</taxon>
        <taxon>Pseudomonadota</taxon>
        <taxon>Alphaproteobacteria</taxon>
        <taxon>Sphingomonadales</taxon>
        <taxon>Sphingomonadaceae</taxon>
        <taxon>Sphingobium</taxon>
    </lineage>
</organism>
<sequence>MELKHIDITRLSVSSLNMRGTRKTCDIANILPSVRARGVLVPLIVREMAVSGSAVSEGGSATGEHALAYEILAGKRRFHAALAVVGEGGGIEDLPCAVIEPGDDAAALEASLIENIARLDPDEMTRCETFTRLVREGRDVDGIALTFGLTALQVKRTLALGNLIPRLRNLYRADGIDAVSLRHLTMASKAKQKEWLALHDDERATAPTGAWLKAWLFGGASIPVGAALFDPADYKIEIIADLFGNEAYFVCSDAFWPLQMAEVENRVEAYRNAGWGEVVVMPKGETFHAWEHSACSKAKGGRVYVAISHRGDVTFHEGYVTMKEARRLERGEALEKVVRPEVSSTLNAYIDLHRHAAVRAKLVEDTGLSLRMIVAHAIMGSGLWTVRVEPQKAPSDAVAESVEGCLSEALFDARRREVLALLGLDAETATVTGSDADGKGICGLLTQLIALNDAEVLRVLAVVMGETLDVGTGLIELLGQHMGVAMADVWQAEDALLDAVRDREVMGHLLAEVAGETVAAENAKASTKVQRGIVRDCLTGTNGRVKRDSWVPRWMAFPASAYTARGGVGSTERAARIAAAEEPVAETEDAAVEDDEAKANVDADTDHALPDAA</sequence>
<feature type="compositionally biased region" description="Acidic residues" evidence="1">
    <location>
        <begin position="583"/>
        <end position="596"/>
    </location>
</feature>
<dbReference type="Gene3D" id="1.10.10.2830">
    <property type="match status" value="1"/>
</dbReference>
<feature type="region of interest" description="Disordered" evidence="1">
    <location>
        <begin position="574"/>
        <end position="613"/>
    </location>
</feature>
<keyword evidence="4" id="KW-1185">Reference proteome</keyword>
<dbReference type="SMART" id="SM00470">
    <property type="entry name" value="ParB"/>
    <property type="match status" value="1"/>
</dbReference>
<dbReference type="Gene3D" id="3.90.1530.30">
    <property type="match status" value="1"/>
</dbReference>